<dbReference type="InterPro" id="IPR013786">
    <property type="entry name" value="AcylCoA_DH/ox_N"/>
</dbReference>
<evidence type="ECO:0000256" key="5">
    <source>
        <dbReference type="ARBA" id="ARBA00023002"/>
    </source>
</evidence>
<dbReference type="InterPro" id="IPR029024">
    <property type="entry name" value="TerB-like"/>
</dbReference>
<keyword evidence="4" id="KW-0274">FAD</keyword>
<comment type="caution">
    <text evidence="10">The sequence shown here is derived from an EMBL/GenBank/DDBJ whole genome shotgun (WGS) entry which is preliminary data.</text>
</comment>
<gene>
    <name evidence="10" type="ORF">N7U62_08060</name>
</gene>
<dbReference type="InterPro" id="IPR002655">
    <property type="entry name" value="Acyl-CoA_oxidase_C"/>
</dbReference>
<dbReference type="Pfam" id="PF01756">
    <property type="entry name" value="ACOX"/>
    <property type="match status" value="1"/>
</dbReference>
<dbReference type="SUPFAM" id="SSF56645">
    <property type="entry name" value="Acyl-CoA dehydrogenase NM domain-like"/>
    <property type="match status" value="1"/>
</dbReference>
<evidence type="ECO:0000313" key="11">
    <source>
        <dbReference type="Proteomes" id="UP001300692"/>
    </source>
</evidence>
<dbReference type="InterPro" id="IPR055060">
    <property type="entry name" value="ACOX_C_alpha1"/>
</dbReference>
<evidence type="ECO:0000259" key="7">
    <source>
        <dbReference type="Pfam" id="PF02770"/>
    </source>
</evidence>
<dbReference type="RefSeq" id="WP_264137424.1">
    <property type="nucleotide sequence ID" value="NZ_JAOYOD010000001.1"/>
</dbReference>
<evidence type="ECO:0000259" key="6">
    <source>
        <dbReference type="Pfam" id="PF01756"/>
    </source>
</evidence>
<comment type="similarity">
    <text evidence="2">Belongs to the acyl-CoA oxidase family.</text>
</comment>
<dbReference type="PANTHER" id="PTHR10909">
    <property type="entry name" value="ELECTRON TRANSPORT OXIDOREDUCTASE"/>
    <property type="match status" value="1"/>
</dbReference>
<keyword evidence="11" id="KW-1185">Reference proteome</keyword>
<feature type="domain" description="Acyl-CoA oxidase C-terminal" evidence="6">
    <location>
        <begin position="626"/>
        <end position="771"/>
    </location>
</feature>
<dbReference type="PIRSF" id="PIRSF000168">
    <property type="entry name" value="Acyl-CoA_oxidase"/>
    <property type="match status" value="1"/>
</dbReference>
<feature type="domain" description="Acyl-CoA oxidase/dehydrogenase middle" evidence="7">
    <location>
        <begin position="282"/>
        <end position="391"/>
    </location>
</feature>
<protein>
    <submittedName>
        <fullName evidence="10">Acyl-CoA dehydrogenase family protein</fullName>
    </submittedName>
</protein>
<proteinExistence type="inferred from homology"/>
<dbReference type="InterPro" id="IPR046373">
    <property type="entry name" value="Acyl-CoA_Oxase/DH_mid-dom_sf"/>
</dbReference>
<sequence length="771" mass="87304">MIQSIYFQKNPSLYMFVPMFYIVWADGILTHDEIKKVRELVKEQDWLNPEEKDFLLSQLDPQSPPSPDELKSWLHSIRSVSDQMTNDMKKSLVEMGIKLAEVNAQTMDQLSVEKAKTSLKEVEEALGVISSEAAYHLRSAQRKTTSETQSSLGSFDMETMADILDGQNKTILEEIRNLLQEESFDYLDTDHLSEYREQVFKWCKRLAEEGMGATAYPKEYGGEGDMQKYFAIMEGLSYHDLSTVIKFGVQFGLWGMSVYFLGTEKHHKKYLEKIGTLELPGCFAMTETGHGSNVKGLETTATYDHSSQEFIIHTPNELAGKEYIGNAALHGQKATVFAQLVIDGTVYGVNAFVVPLRDKAGQLHPGVTIKDCGRKMGLNGVDNGRIYFDQVRIPKKDMLDRYALVDENGQFQSPIASDNRRFFTMLGTLVGGRIGIPRSGLSAAKSGLTIAIRYSDQRKQFGPENAGEVPILNYRTHQRRLLPLLANAYASHFSLQYLTDRFLKRSESDAQEIEALAAGLKSFCTWNTTATLQECREALGGKGYLSENRIDRLKNDTDIYTTFEGDNTVLMQLVAKSRLSEFKKEFSDINFFGLVNYVSEQARTSLIEMNPITVRNTDSEHLLDFDFHLNAFQYRERDILTSAARRIKKHLDAGMDSFDAFNQTQYHMLHVGFAYIERVVLEQFQAQVERTTDPQCKATLTKLCQLFALTQIEKNKGWYLEHDYMAGTKTKAIRRQVNQLCAELRPEAVALVDAFRIPDSCLGAPIAVKKG</sequence>
<dbReference type="Gene3D" id="1.10.540.10">
    <property type="entry name" value="Acyl-CoA dehydrogenase/oxidase, N-terminal domain"/>
    <property type="match status" value="1"/>
</dbReference>
<dbReference type="SUPFAM" id="SSF158682">
    <property type="entry name" value="TerB-like"/>
    <property type="match status" value="1"/>
</dbReference>
<dbReference type="InterPro" id="IPR037069">
    <property type="entry name" value="AcylCoA_DH/ox_N_sf"/>
</dbReference>
<dbReference type="Pfam" id="PF22924">
    <property type="entry name" value="ACOX_C_alpha1"/>
    <property type="match status" value="1"/>
</dbReference>
<feature type="domain" description="Acyl-CoA dehydrogenase/oxidase N-terminal" evidence="8">
    <location>
        <begin position="169"/>
        <end position="275"/>
    </location>
</feature>
<dbReference type="InterPro" id="IPR009100">
    <property type="entry name" value="AcylCoA_DH/oxidase_NM_dom_sf"/>
</dbReference>
<dbReference type="InterPro" id="IPR006091">
    <property type="entry name" value="Acyl-CoA_Oxase/DH_mid-dom"/>
</dbReference>
<reference evidence="10 11" key="1">
    <citation type="submission" date="2022-10" db="EMBL/GenBank/DDBJ databases">
        <title>Comparative genomics and taxonomic characterization of three novel marine species of genus Reichenbachiella exhibiting antioxidant and polysaccharide degradation activities.</title>
        <authorList>
            <person name="Muhammad N."/>
            <person name="Lee Y.-J."/>
            <person name="Ko J."/>
            <person name="Kim S.-G."/>
        </authorList>
    </citation>
    <scope>NUCLEOTIDE SEQUENCE [LARGE SCALE GENOMIC DNA]</scope>
    <source>
        <strain evidence="10 11">ABR2-5</strain>
    </source>
</reference>
<dbReference type="InterPro" id="IPR036250">
    <property type="entry name" value="AcylCo_DH-like_C"/>
</dbReference>
<dbReference type="Gene3D" id="1.20.140.10">
    <property type="entry name" value="Butyryl-CoA Dehydrogenase, subunit A, domain 3"/>
    <property type="match status" value="2"/>
</dbReference>
<dbReference type="CDD" id="cd07177">
    <property type="entry name" value="terB_like"/>
    <property type="match status" value="1"/>
</dbReference>
<keyword evidence="3" id="KW-0285">Flavoprotein</keyword>
<evidence type="ECO:0000259" key="8">
    <source>
        <dbReference type="Pfam" id="PF02771"/>
    </source>
</evidence>
<keyword evidence="5" id="KW-0560">Oxidoreductase</keyword>
<evidence type="ECO:0000256" key="4">
    <source>
        <dbReference type="ARBA" id="ARBA00022827"/>
    </source>
</evidence>
<evidence type="ECO:0000256" key="2">
    <source>
        <dbReference type="ARBA" id="ARBA00006288"/>
    </source>
</evidence>
<feature type="domain" description="Acyl-CoA oxidase C-alpha1" evidence="9">
    <location>
        <begin position="427"/>
        <end position="577"/>
    </location>
</feature>
<dbReference type="Gene3D" id="2.40.110.10">
    <property type="entry name" value="Butyryl-CoA Dehydrogenase, subunit A, domain 2"/>
    <property type="match status" value="1"/>
</dbReference>
<dbReference type="EMBL" id="JAOYOD010000001">
    <property type="protein sequence ID" value="MCV9386612.1"/>
    <property type="molecule type" value="Genomic_DNA"/>
</dbReference>
<dbReference type="Proteomes" id="UP001300692">
    <property type="component" value="Unassembled WGS sequence"/>
</dbReference>
<dbReference type="SUPFAM" id="SSF47203">
    <property type="entry name" value="Acyl-CoA dehydrogenase C-terminal domain-like"/>
    <property type="match status" value="2"/>
</dbReference>
<comment type="cofactor">
    <cofactor evidence="1">
        <name>FAD</name>
        <dbReference type="ChEBI" id="CHEBI:57692"/>
    </cofactor>
</comment>
<name>A0ABT3CSL5_9BACT</name>
<dbReference type="PROSITE" id="PS00073">
    <property type="entry name" value="ACYL_COA_DH_2"/>
    <property type="match status" value="1"/>
</dbReference>
<evidence type="ECO:0000313" key="10">
    <source>
        <dbReference type="EMBL" id="MCV9386612.1"/>
    </source>
</evidence>
<evidence type="ECO:0000256" key="3">
    <source>
        <dbReference type="ARBA" id="ARBA00022630"/>
    </source>
</evidence>
<dbReference type="InterPro" id="IPR012258">
    <property type="entry name" value="Acyl-CoA_oxidase"/>
</dbReference>
<dbReference type="Pfam" id="PF02770">
    <property type="entry name" value="Acyl-CoA_dh_M"/>
    <property type="match status" value="1"/>
</dbReference>
<evidence type="ECO:0000256" key="1">
    <source>
        <dbReference type="ARBA" id="ARBA00001974"/>
    </source>
</evidence>
<accession>A0ABT3CSL5</accession>
<dbReference type="Pfam" id="PF02771">
    <property type="entry name" value="Acyl-CoA_dh_N"/>
    <property type="match status" value="1"/>
</dbReference>
<organism evidence="10 11">
    <name type="scientific">Reichenbachiella ulvae</name>
    <dbReference type="NCBI Taxonomy" id="2980104"/>
    <lineage>
        <taxon>Bacteria</taxon>
        <taxon>Pseudomonadati</taxon>
        <taxon>Bacteroidota</taxon>
        <taxon>Cytophagia</taxon>
        <taxon>Cytophagales</taxon>
        <taxon>Reichenbachiellaceae</taxon>
        <taxon>Reichenbachiella</taxon>
    </lineage>
</organism>
<dbReference type="InterPro" id="IPR006089">
    <property type="entry name" value="Acyl-CoA_DH_CS"/>
</dbReference>
<evidence type="ECO:0000259" key="9">
    <source>
        <dbReference type="Pfam" id="PF22924"/>
    </source>
</evidence>